<dbReference type="SMART" id="SM00320">
    <property type="entry name" value="WD40"/>
    <property type="match status" value="4"/>
</dbReference>
<comment type="caution">
    <text evidence="12">The sequence shown here is derived from an EMBL/GenBank/DDBJ whole genome shotgun (WGS) entry which is preliminary data.</text>
</comment>
<feature type="domain" description="DDB1- and CUL4-associated factor 12 beta-propeller" evidence="11">
    <location>
        <begin position="61"/>
        <end position="309"/>
    </location>
</feature>
<dbReference type="SUPFAM" id="SSF50978">
    <property type="entry name" value="WD40 repeat-like"/>
    <property type="match status" value="1"/>
</dbReference>
<evidence type="ECO:0000256" key="8">
    <source>
        <dbReference type="ARBA" id="ARBA00023242"/>
    </source>
</evidence>
<evidence type="ECO:0000256" key="1">
    <source>
        <dbReference type="ARBA" id="ARBA00004123"/>
    </source>
</evidence>
<feature type="repeat" description="WD" evidence="10">
    <location>
        <begin position="166"/>
        <end position="206"/>
    </location>
</feature>
<gene>
    <name evidence="12" type="ORF">KUTeg_018406</name>
</gene>
<proteinExistence type="inferred from homology"/>
<protein>
    <recommendedName>
        <fullName evidence="11">DDB1- and CUL4-associated factor 12 beta-propeller domain-containing protein</fullName>
    </recommendedName>
</protein>
<evidence type="ECO:0000259" key="11">
    <source>
        <dbReference type="Pfam" id="PF23760"/>
    </source>
</evidence>
<dbReference type="InterPro" id="IPR056151">
    <property type="entry name" value="Beta-prop_DCAF12"/>
</dbReference>
<accession>A0ABQ9EHT0</accession>
<evidence type="ECO:0000313" key="13">
    <source>
        <dbReference type="Proteomes" id="UP001217089"/>
    </source>
</evidence>
<feature type="domain" description="DDB1- and CUL4-associated factor 12 beta-propeller" evidence="11">
    <location>
        <begin position="540"/>
        <end position="668"/>
    </location>
</feature>
<dbReference type="PROSITE" id="PS50082">
    <property type="entry name" value="WD_REPEATS_2"/>
    <property type="match status" value="1"/>
</dbReference>
<dbReference type="InterPro" id="IPR051191">
    <property type="entry name" value="DCAF12"/>
</dbReference>
<organism evidence="12 13">
    <name type="scientific">Tegillarca granosa</name>
    <name type="common">Malaysian cockle</name>
    <name type="synonym">Anadara granosa</name>
    <dbReference type="NCBI Taxonomy" id="220873"/>
    <lineage>
        <taxon>Eukaryota</taxon>
        <taxon>Metazoa</taxon>
        <taxon>Spiralia</taxon>
        <taxon>Lophotrochozoa</taxon>
        <taxon>Mollusca</taxon>
        <taxon>Bivalvia</taxon>
        <taxon>Autobranchia</taxon>
        <taxon>Pteriomorphia</taxon>
        <taxon>Arcoida</taxon>
        <taxon>Arcoidea</taxon>
        <taxon>Arcidae</taxon>
        <taxon>Tegillarca</taxon>
    </lineage>
</organism>
<evidence type="ECO:0000256" key="7">
    <source>
        <dbReference type="ARBA" id="ARBA00022786"/>
    </source>
</evidence>
<dbReference type="Proteomes" id="UP001217089">
    <property type="component" value="Unassembled WGS sequence"/>
</dbReference>
<keyword evidence="6" id="KW-0677">Repeat</keyword>
<dbReference type="InterPro" id="IPR036322">
    <property type="entry name" value="WD40_repeat_dom_sf"/>
</dbReference>
<evidence type="ECO:0000256" key="2">
    <source>
        <dbReference type="ARBA" id="ARBA00004496"/>
    </source>
</evidence>
<evidence type="ECO:0000256" key="9">
    <source>
        <dbReference type="ARBA" id="ARBA00038022"/>
    </source>
</evidence>
<evidence type="ECO:0000256" key="3">
    <source>
        <dbReference type="ARBA" id="ARBA00004906"/>
    </source>
</evidence>
<evidence type="ECO:0000256" key="5">
    <source>
        <dbReference type="ARBA" id="ARBA00022574"/>
    </source>
</evidence>
<comment type="pathway">
    <text evidence="3">Protein modification; protein ubiquitination.</text>
</comment>
<name>A0ABQ9EHT0_TEGGR</name>
<keyword evidence="4" id="KW-0963">Cytoplasm</keyword>
<evidence type="ECO:0000256" key="4">
    <source>
        <dbReference type="ARBA" id="ARBA00022490"/>
    </source>
</evidence>
<reference evidence="12 13" key="1">
    <citation type="submission" date="2022-12" db="EMBL/GenBank/DDBJ databases">
        <title>Chromosome-level genome of Tegillarca granosa.</title>
        <authorList>
            <person name="Kim J."/>
        </authorList>
    </citation>
    <scope>NUCLEOTIDE SEQUENCE [LARGE SCALE GENOMIC DNA]</scope>
    <source>
        <strain evidence="12">Teg-2019</strain>
        <tissue evidence="12">Adductor muscle</tissue>
    </source>
</reference>
<comment type="similarity">
    <text evidence="9">Belongs to the WD repeat DCAF12 family.</text>
</comment>
<sequence length="669" mass="74678">MSFWKGCKTKCVSASTEHQCIAKPPPTQVFKYLLNRQYGSQRNQQTPIPEKIVSEFVTQQIPGLLEEKEYNMGKINKIFSAKWLNNDQIAIGTKCNKLLILDVNTGRILNIPSLKSSDKSYPSECPCGIHSIDINPSQTLLATGAENTNDLAVYKLPTFDPVMVGEGGHSDWIFDMKWLDDEFIVTASRDSKLSLWKVDEVENSDISGMLSLQIPEYSIKKPEISKLCDKAQKCRALSYNDEREELAVLSLNSYFHIWDIETFSSKQCRKLPHTRENVCMTCCKDKVLYAVGSQSHINLVDPRSPNTLTTVISRYRGGDTEGDVCIIVLYAFGSHSHINLVHRRSPNTLTTVISRYRGRDTEGEVCIIVLYAFGSHSHINLVHRRSPNTLTTVISRYRGRDTEGEVCIIVLYAFGSHSHINLVDPMSPNTLTTVISRYRGVVGSQSHINVVDPMSLNTLTTVIGEVCITVLYVVGSQSHINVVDPGSPNTLTTVISRYRGRGYRGGVGSQSHINVVDPMSPNTLTTVISRYRGGGLYTVLYAVGSQSHINVVDPRSPNTLSSHIIYRGRGIRSLSFKEDVLTIGTGVGHVLFFDIKAGKYFDCNCGHACTLNVGHGWLLHDENYREYFMDHNYPNAIYTHEYDQSGTRLFTAGGPLPAGLWGNYAGLWW</sequence>
<dbReference type="Pfam" id="PF23760">
    <property type="entry name" value="Beta-prop_DCAF12"/>
    <property type="match status" value="2"/>
</dbReference>
<evidence type="ECO:0000256" key="10">
    <source>
        <dbReference type="PROSITE-ProRule" id="PRU00221"/>
    </source>
</evidence>
<dbReference type="InterPro" id="IPR001680">
    <property type="entry name" value="WD40_rpt"/>
</dbReference>
<dbReference type="InterPro" id="IPR015943">
    <property type="entry name" value="WD40/YVTN_repeat-like_dom_sf"/>
</dbReference>
<keyword evidence="5 10" id="KW-0853">WD repeat</keyword>
<dbReference type="EMBL" id="JARBDR010000903">
    <property type="protein sequence ID" value="KAJ8304823.1"/>
    <property type="molecule type" value="Genomic_DNA"/>
</dbReference>
<evidence type="ECO:0000313" key="12">
    <source>
        <dbReference type="EMBL" id="KAJ8304823.1"/>
    </source>
</evidence>
<keyword evidence="7" id="KW-0833">Ubl conjugation pathway</keyword>
<keyword evidence="13" id="KW-1185">Reference proteome</keyword>
<comment type="subcellular location">
    <subcellularLocation>
        <location evidence="2">Cytoplasm</location>
    </subcellularLocation>
    <subcellularLocation>
        <location evidence="1">Nucleus</location>
    </subcellularLocation>
</comment>
<keyword evidence="8" id="KW-0539">Nucleus</keyword>
<evidence type="ECO:0000256" key="6">
    <source>
        <dbReference type="ARBA" id="ARBA00022737"/>
    </source>
</evidence>
<dbReference type="PANTHER" id="PTHR19860">
    <property type="entry name" value="DDB1- AND CUL4-ASSOCIATED FACTOR 12-RELATED"/>
    <property type="match status" value="1"/>
</dbReference>
<dbReference type="PANTHER" id="PTHR19860:SF16">
    <property type="entry name" value="DDB1- AND CUL4-ASSOCIATED FACTOR 12"/>
    <property type="match status" value="1"/>
</dbReference>
<dbReference type="Gene3D" id="2.130.10.10">
    <property type="entry name" value="YVTN repeat-like/Quinoprotein amine dehydrogenase"/>
    <property type="match status" value="2"/>
</dbReference>